<evidence type="ECO:0000259" key="2">
    <source>
        <dbReference type="Pfam" id="PF03478"/>
    </source>
</evidence>
<organism evidence="3 4">
    <name type="scientific">Paspalum notatum var. saurae</name>
    <dbReference type="NCBI Taxonomy" id="547442"/>
    <lineage>
        <taxon>Eukaryota</taxon>
        <taxon>Viridiplantae</taxon>
        <taxon>Streptophyta</taxon>
        <taxon>Embryophyta</taxon>
        <taxon>Tracheophyta</taxon>
        <taxon>Spermatophyta</taxon>
        <taxon>Magnoliopsida</taxon>
        <taxon>Liliopsida</taxon>
        <taxon>Poales</taxon>
        <taxon>Poaceae</taxon>
        <taxon>PACMAD clade</taxon>
        <taxon>Panicoideae</taxon>
        <taxon>Andropogonodae</taxon>
        <taxon>Paspaleae</taxon>
        <taxon>Paspalinae</taxon>
        <taxon>Paspalum</taxon>
    </lineage>
</organism>
<accession>A0AAQ3WNK5</accession>
<reference evidence="3 4" key="1">
    <citation type="submission" date="2024-02" db="EMBL/GenBank/DDBJ databases">
        <title>High-quality chromosome-scale genome assembly of Pensacola bahiagrass (Paspalum notatum Flugge var. saurae).</title>
        <authorList>
            <person name="Vega J.M."/>
            <person name="Podio M."/>
            <person name="Orjuela J."/>
            <person name="Siena L.A."/>
            <person name="Pessino S.C."/>
            <person name="Combes M.C."/>
            <person name="Mariac C."/>
            <person name="Albertini E."/>
            <person name="Pupilli F."/>
            <person name="Ortiz J.P.A."/>
            <person name="Leblanc O."/>
        </authorList>
    </citation>
    <scope>NUCLEOTIDE SEQUENCE [LARGE SCALE GENOMIC DNA]</scope>
    <source>
        <strain evidence="3">R1</strain>
        <tissue evidence="3">Leaf</tissue>
    </source>
</reference>
<dbReference type="Pfam" id="PF03478">
    <property type="entry name" value="Beta-prop_KIB1-4"/>
    <property type="match status" value="1"/>
</dbReference>
<evidence type="ECO:0000313" key="4">
    <source>
        <dbReference type="Proteomes" id="UP001341281"/>
    </source>
</evidence>
<sequence length="444" mass="48042">MATFLWSPQDEDQVHLPPLQGPEAPDDGALIYSHCLLSDEPSAPGCVVLLVEDGGDGPVMWYCHPGDDQWVRHVYDIGTQTLPYPEPEGEQYEKTVICPIAACRGKFYFNSSFTDLGMLEFCPDPVFSSIPIDDSYESDDDDNDQEEYYEDNGPQPPVSVFLVESGDELYMVNLIYDDLPRMDSKISEGFVQKMDFAKRRWRDVDDLGGRTFLLSLFYFGASCAISAESGGLRQDCIYIVSLRRKEMQALNVKEDTIEVHKLDQAPAQTWPARASVLAFRAAGADHGEGASPCGSCGEVLSICAAVGLEGVDEPSVTVLTACSPVDNQPLIEAEVTVFAVEGEQPVAAGKTCTPTEELSEGKPMEFIVEDASVAVDEPHVLMLGTARSPAAGPSAGASVSTDNTEEGLVTTLTDDTEAEAFFASLQTESRGLLCSPSSARGRQT</sequence>
<dbReference type="PANTHER" id="PTHR33127">
    <property type="entry name" value="TRANSMEMBRANE PROTEIN"/>
    <property type="match status" value="1"/>
</dbReference>
<dbReference type="PANTHER" id="PTHR33127:SF85">
    <property type="entry name" value="OS11G0436500 PROTEIN"/>
    <property type="match status" value="1"/>
</dbReference>
<name>A0AAQ3WNK5_PASNO</name>
<proteinExistence type="predicted"/>
<gene>
    <name evidence="3" type="ORF">U9M48_016827</name>
</gene>
<protein>
    <recommendedName>
        <fullName evidence="2">KIB1-4 beta-propeller domain-containing protein</fullName>
    </recommendedName>
</protein>
<evidence type="ECO:0000256" key="1">
    <source>
        <dbReference type="SAM" id="MobiDB-lite"/>
    </source>
</evidence>
<feature type="compositionally biased region" description="Acidic residues" evidence="1">
    <location>
        <begin position="134"/>
        <end position="150"/>
    </location>
</feature>
<dbReference type="InterPro" id="IPR005174">
    <property type="entry name" value="KIB1-4_b-propeller"/>
</dbReference>
<evidence type="ECO:0000313" key="3">
    <source>
        <dbReference type="EMBL" id="WVZ67795.1"/>
    </source>
</evidence>
<dbReference type="EMBL" id="CP144748">
    <property type="protein sequence ID" value="WVZ67795.1"/>
    <property type="molecule type" value="Genomic_DNA"/>
</dbReference>
<dbReference type="AlphaFoldDB" id="A0AAQ3WNK5"/>
<keyword evidence="4" id="KW-1185">Reference proteome</keyword>
<feature type="domain" description="KIB1-4 beta-propeller" evidence="2">
    <location>
        <begin position="3"/>
        <end position="241"/>
    </location>
</feature>
<feature type="region of interest" description="Disordered" evidence="1">
    <location>
        <begin position="133"/>
        <end position="154"/>
    </location>
</feature>
<dbReference type="Proteomes" id="UP001341281">
    <property type="component" value="Chromosome 04"/>
</dbReference>